<sequence length="86" mass="9706">RLIYVQRQSWLLAVWSMDSLVSVQLRTDIHHSFLIGSSEKVCVPSITRYGVKNSSLCEYSFVELSDSPGDYFGEADFNSCSGIFTM</sequence>
<reference evidence="1 2" key="1">
    <citation type="journal article" date="2019" name="Sci. Rep.">
        <title>Orb-weaving spider Araneus ventricosus genome elucidates the spidroin gene catalogue.</title>
        <authorList>
            <person name="Kono N."/>
            <person name="Nakamura H."/>
            <person name="Ohtoshi R."/>
            <person name="Moran D.A.P."/>
            <person name="Shinohara A."/>
            <person name="Yoshida Y."/>
            <person name="Fujiwara M."/>
            <person name="Mori M."/>
            <person name="Tomita M."/>
            <person name="Arakawa K."/>
        </authorList>
    </citation>
    <scope>NUCLEOTIDE SEQUENCE [LARGE SCALE GENOMIC DNA]</scope>
</reference>
<accession>A0A4Y2B574</accession>
<comment type="caution">
    <text evidence="1">The sequence shown here is derived from an EMBL/GenBank/DDBJ whole genome shotgun (WGS) entry which is preliminary data.</text>
</comment>
<keyword evidence="2" id="KW-1185">Reference proteome</keyword>
<dbReference type="AlphaFoldDB" id="A0A4Y2B574"/>
<protein>
    <submittedName>
        <fullName evidence="1">Uncharacterized protein</fullName>
    </submittedName>
</protein>
<organism evidence="1 2">
    <name type="scientific">Araneus ventricosus</name>
    <name type="common">Orbweaver spider</name>
    <name type="synonym">Epeira ventricosa</name>
    <dbReference type="NCBI Taxonomy" id="182803"/>
    <lineage>
        <taxon>Eukaryota</taxon>
        <taxon>Metazoa</taxon>
        <taxon>Ecdysozoa</taxon>
        <taxon>Arthropoda</taxon>
        <taxon>Chelicerata</taxon>
        <taxon>Arachnida</taxon>
        <taxon>Araneae</taxon>
        <taxon>Araneomorphae</taxon>
        <taxon>Entelegynae</taxon>
        <taxon>Araneoidea</taxon>
        <taxon>Araneidae</taxon>
        <taxon>Araneus</taxon>
    </lineage>
</organism>
<name>A0A4Y2B574_ARAVE</name>
<evidence type="ECO:0000313" key="2">
    <source>
        <dbReference type="Proteomes" id="UP000499080"/>
    </source>
</evidence>
<feature type="non-terminal residue" evidence="1">
    <location>
        <position position="1"/>
    </location>
</feature>
<evidence type="ECO:0000313" key="1">
    <source>
        <dbReference type="EMBL" id="GBL87472.1"/>
    </source>
</evidence>
<proteinExistence type="predicted"/>
<dbReference type="EMBL" id="BGPR01158710">
    <property type="protein sequence ID" value="GBL87472.1"/>
    <property type="molecule type" value="Genomic_DNA"/>
</dbReference>
<dbReference type="Proteomes" id="UP000499080">
    <property type="component" value="Unassembled WGS sequence"/>
</dbReference>
<gene>
    <name evidence="1" type="ORF">AVEN_271631_1</name>
</gene>